<evidence type="ECO:0000313" key="3">
    <source>
        <dbReference type="EMBL" id="CAE0461768.1"/>
    </source>
</evidence>
<keyword evidence="2" id="KW-0812">Transmembrane</keyword>
<feature type="compositionally biased region" description="Polar residues" evidence="1">
    <location>
        <begin position="1"/>
        <end position="11"/>
    </location>
</feature>
<keyword evidence="2" id="KW-0472">Membrane</keyword>
<organism evidence="3">
    <name type="scientific">Chaetoceros debilis</name>
    <dbReference type="NCBI Taxonomy" id="122233"/>
    <lineage>
        <taxon>Eukaryota</taxon>
        <taxon>Sar</taxon>
        <taxon>Stramenopiles</taxon>
        <taxon>Ochrophyta</taxon>
        <taxon>Bacillariophyta</taxon>
        <taxon>Coscinodiscophyceae</taxon>
        <taxon>Chaetocerotophycidae</taxon>
        <taxon>Chaetocerotales</taxon>
        <taxon>Chaetocerotaceae</taxon>
        <taxon>Chaetoceros</taxon>
    </lineage>
</organism>
<accession>A0A7S3Q0Q5</accession>
<dbReference type="EMBL" id="HBIO01008636">
    <property type="protein sequence ID" value="CAE0461768.1"/>
    <property type="molecule type" value="Transcribed_RNA"/>
</dbReference>
<reference evidence="3" key="1">
    <citation type="submission" date="2021-01" db="EMBL/GenBank/DDBJ databases">
        <authorList>
            <person name="Corre E."/>
            <person name="Pelletier E."/>
            <person name="Niang G."/>
            <person name="Scheremetjew M."/>
            <person name="Finn R."/>
            <person name="Kale V."/>
            <person name="Holt S."/>
            <person name="Cochrane G."/>
            <person name="Meng A."/>
            <person name="Brown T."/>
            <person name="Cohen L."/>
        </authorList>
    </citation>
    <scope>NUCLEOTIDE SEQUENCE</scope>
    <source>
        <strain evidence="3">MM31A-1</strain>
    </source>
</reference>
<feature type="transmembrane region" description="Helical" evidence="2">
    <location>
        <begin position="42"/>
        <end position="64"/>
    </location>
</feature>
<feature type="region of interest" description="Disordered" evidence="1">
    <location>
        <begin position="1"/>
        <end position="23"/>
    </location>
</feature>
<protein>
    <submittedName>
        <fullName evidence="3">Uncharacterized protein</fullName>
    </submittedName>
</protein>
<proteinExistence type="predicted"/>
<sequence>MCLPTDTSAKPSRQLGKEGSSEINKISNGSHAKESASSFYSVAWPVHPLCIVAIAPFLPTWLWLSRGYTVWYHLITITYLLTHKEPLRRFLIVQGTGISLGWYTVFFKDYYVNGRFAHILYMNMPKIMKAAMVNDEGYVFYTNNSMGYMAISHVFDTLLHPGIVYILLKAHWSSGGTIKDICTWKVLMSAFAVSRLWSLVHTYYHDGVPALYYAGYDVYHIHDLGCWVPAYIAESMFLLSAALYKFLL</sequence>
<evidence type="ECO:0000256" key="2">
    <source>
        <dbReference type="SAM" id="Phobius"/>
    </source>
</evidence>
<evidence type="ECO:0000256" key="1">
    <source>
        <dbReference type="SAM" id="MobiDB-lite"/>
    </source>
</evidence>
<gene>
    <name evidence="3" type="ORF">CDEB00056_LOCUS6609</name>
</gene>
<keyword evidence="2" id="KW-1133">Transmembrane helix</keyword>
<dbReference type="AlphaFoldDB" id="A0A7S3Q0Q5"/>
<name>A0A7S3Q0Q5_9STRA</name>